<reference evidence="2" key="2">
    <citation type="submission" date="2019-05" db="EMBL/GenBank/DDBJ databases">
        <title>Unravelling the molecular evolution of spider venoms.</title>
        <authorList>
            <person name="Pineda S."/>
        </authorList>
    </citation>
    <scope>NUCLEOTIDE SEQUENCE</scope>
</reference>
<sequence length="137" mass="16170">MPRYILFSFCLIFFFSNNVQAYFSYGTADTSSGYCNLTSFKFWTSKSGRRKYDNSRCELATCTEGHYKIDRCMEIPDFDENRCDVFMESGTDIYYPDCCPVVVCEKKDFYNLAFSVFWHFETPSKLPLHLVHKCYLD</sequence>
<evidence type="ECO:0000313" key="2">
    <source>
        <dbReference type="EMBL" id="SNX36031.1"/>
    </source>
</evidence>
<reference evidence="2" key="1">
    <citation type="submission" date="2017-05" db="EMBL/GenBank/DDBJ databases">
        <authorList>
            <person name="QRISCLOUD D."/>
        </authorList>
    </citation>
    <scope>NUCLEOTIDE SEQUENCE</scope>
</reference>
<accession>A0A4V2H9F1</accession>
<feature type="chain" id="PRO_5020290809" evidence="1">
    <location>
        <begin position="22"/>
        <end position="137"/>
    </location>
</feature>
<dbReference type="EMBL" id="HAHI01000371">
    <property type="protein sequence ID" value="SNX36031.1"/>
    <property type="molecule type" value="Transcribed_RNA"/>
</dbReference>
<keyword evidence="1" id="KW-0732">Signal</keyword>
<name>A0A4V2H9F1_9ARAC</name>
<organism evidence="2">
    <name type="scientific">Heteropoda jugulans</name>
    <dbReference type="NCBI Taxonomy" id="1358901"/>
    <lineage>
        <taxon>Eukaryota</taxon>
        <taxon>Metazoa</taxon>
        <taxon>Ecdysozoa</taxon>
        <taxon>Arthropoda</taxon>
        <taxon>Chelicerata</taxon>
        <taxon>Arachnida</taxon>
        <taxon>Araneae</taxon>
        <taxon>Araneomorphae</taxon>
        <taxon>Entelegynae</taxon>
        <taxon>Dionycha</taxon>
        <taxon>Sparassidae</taxon>
        <taxon>Heteropoda</taxon>
    </lineage>
</organism>
<feature type="signal peptide" evidence="1">
    <location>
        <begin position="1"/>
        <end position="21"/>
    </location>
</feature>
<proteinExistence type="predicted"/>
<dbReference type="AlphaFoldDB" id="A0A4V2H9F1"/>
<evidence type="ECO:0000256" key="1">
    <source>
        <dbReference type="SAM" id="SignalP"/>
    </source>
</evidence>
<protein>
    <submittedName>
        <fullName evidence="2">U13-Sparatoxin-Hju1u_1</fullName>
    </submittedName>
</protein>